<gene>
    <name evidence="4" type="ORF">PRVXT_002420</name>
</gene>
<dbReference type="InterPro" id="IPR009057">
    <property type="entry name" value="Homeodomain-like_sf"/>
</dbReference>
<dbReference type="PANTHER" id="PTHR43479">
    <property type="entry name" value="ACREF/ENVCD OPERON REPRESSOR-RELATED"/>
    <property type="match status" value="1"/>
</dbReference>
<dbReference type="RefSeq" id="WP_350343139.1">
    <property type="nucleotide sequence ID" value="NZ_CP158367.1"/>
</dbReference>
<name>A0AAU7VKG2_9FIRM</name>
<dbReference type="AlphaFoldDB" id="A0AAU7VKG2"/>
<dbReference type="Pfam" id="PF14278">
    <property type="entry name" value="TetR_C_8"/>
    <property type="match status" value="1"/>
</dbReference>
<feature type="DNA-binding region" description="H-T-H motif" evidence="2">
    <location>
        <begin position="24"/>
        <end position="43"/>
    </location>
</feature>
<dbReference type="InterPro" id="IPR001647">
    <property type="entry name" value="HTH_TetR"/>
</dbReference>
<evidence type="ECO:0000313" key="4">
    <source>
        <dbReference type="EMBL" id="XBX74385.1"/>
    </source>
</evidence>
<proteinExistence type="predicted"/>
<protein>
    <submittedName>
        <fullName evidence="4">TetR/AcrR family transcriptional regulator C-terminal domain-containing protein</fullName>
    </submittedName>
</protein>
<reference evidence="4" key="2">
    <citation type="submission" date="2024-06" db="EMBL/GenBank/DDBJ databases">
        <authorList>
            <person name="Petrova K.O."/>
            <person name="Toshchakov S.V."/>
            <person name="Boltjanskaja Y.V."/>
            <person name="Kevbrin V."/>
        </authorList>
    </citation>
    <scope>NUCLEOTIDE SEQUENCE</scope>
    <source>
        <strain evidence="4">Z-910T</strain>
    </source>
</reference>
<dbReference type="PROSITE" id="PS50977">
    <property type="entry name" value="HTH_TETR_2"/>
    <property type="match status" value="1"/>
</dbReference>
<dbReference type="InterPro" id="IPR039532">
    <property type="entry name" value="TetR_C_Firmicutes"/>
</dbReference>
<dbReference type="EMBL" id="CP158367">
    <property type="protein sequence ID" value="XBX74385.1"/>
    <property type="molecule type" value="Genomic_DNA"/>
</dbReference>
<keyword evidence="1 2" id="KW-0238">DNA-binding</keyword>
<dbReference type="SUPFAM" id="SSF46689">
    <property type="entry name" value="Homeodomain-like"/>
    <property type="match status" value="1"/>
</dbReference>
<dbReference type="Pfam" id="PF00440">
    <property type="entry name" value="TetR_N"/>
    <property type="match status" value="1"/>
</dbReference>
<reference evidence="4" key="1">
    <citation type="journal article" date="2013" name="Extremophiles">
        <title>Proteinivorax tanatarense gen. nov., sp. nov., an anaerobic, haloalkaliphilic, proteolytic bacterium isolated from a decaying algal bloom, and proposal of Proteinivoraceae fam. nov.</title>
        <authorList>
            <person name="Kevbrin V."/>
            <person name="Boltyanskaya Y."/>
            <person name="Zhilina T."/>
            <person name="Kolganova T."/>
            <person name="Lavrentjeva E."/>
            <person name="Kuznetsov B."/>
        </authorList>
    </citation>
    <scope>NUCLEOTIDE SEQUENCE</scope>
    <source>
        <strain evidence="4">Z-910T</strain>
    </source>
</reference>
<accession>A0AAU7VKG2</accession>
<evidence type="ECO:0000259" key="3">
    <source>
        <dbReference type="PROSITE" id="PS50977"/>
    </source>
</evidence>
<dbReference type="GO" id="GO:0003677">
    <property type="term" value="F:DNA binding"/>
    <property type="evidence" value="ECO:0007669"/>
    <property type="project" value="UniProtKB-UniRule"/>
</dbReference>
<evidence type="ECO:0000256" key="2">
    <source>
        <dbReference type="PROSITE-ProRule" id="PRU00335"/>
    </source>
</evidence>
<sequence length="176" mass="20697">MNTKNRLAKSLEKLLQKKNLDDIRVSEIVADSSLSRKTFYRHFKDKYALASWYFIQIYSKSFDRITEDLSWEEALLRYLDIYQGKSIILQNAYKSRDINGLRNYDIAVTKKTYQKYLKSKGADINDDTMKFAIEIACRGGTDMISQWLVNGMKIDKEQLVQLIKQTLPNDILRYID</sequence>
<evidence type="ECO:0000256" key="1">
    <source>
        <dbReference type="ARBA" id="ARBA00023125"/>
    </source>
</evidence>
<dbReference type="Gene3D" id="1.10.357.10">
    <property type="entry name" value="Tetracycline Repressor, domain 2"/>
    <property type="match status" value="1"/>
</dbReference>
<feature type="domain" description="HTH tetR-type" evidence="3">
    <location>
        <begin position="1"/>
        <end position="61"/>
    </location>
</feature>
<dbReference type="InterPro" id="IPR050624">
    <property type="entry name" value="HTH-type_Tx_Regulator"/>
</dbReference>
<organism evidence="4">
    <name type="scientific">Proteinivorax tanatarense</name>
    <dbReference type="NCBI Taxonomy" id="1260629"/>
    <lineage>
        <taxon>Bacteria</taxon>
        <taxon>Bacillati</taxon>
        <taxon>Bacillota</taxon>
        <taxon>Clostridia</taxon>
        <taxon>Eubacteriales</taxon>
        <taxon>Proteinivoracaceae</taxon>
        <taxon>Proteinivorax</taxon>
    </lineage>
</organism>
<dbReference type="PANTHER" id="PTHR43479:SF7">
    <property type="entry name" value="TETR-FAMILY TRANSCRIPTIONAL REGULATOR"/>
    <property type="match status" value="1"/>
</dbReference>